<comment type="similarity">
    <text evidence="10">Belongs to the CcmE/CycJ family.</text>
</comment>
<dbReference type="HAMAP" id="MF_01959">
    <property type="entry name" value="CcmE"/>
    <property type="match status" value="1"/>
</dbReference>
<name>A0A2S5T084_9BURK</name>
<dbReference type="GO" id="GO:0046872">
    <property type="term" value="F:metal ion binding"/>
    <property type="evidence" value="ECO:0007669"/>
    <property type="project" value="UniProtKB-KW"/>
</dbReference>
<keyword evidence="8 10" id="KW-0408">Iron</keyword>
<comment type="function">
    <text evidence="10">Heme chaperone required for the biogenesis of c-type cytochromes. Transiently binds heme delivered by CcmC and transfers the heme to apo-cytochromes in a process facilitated by CcmF and CcmH.</text>
</comment>
<dbReference type="EMBL" id="PSNY01000027">
    <property type="protein sequence ID" value="PPE68435.1"/>
    <property type="molecule type" value="Genomic_DNA"/>
</dbReference>
<evidence type="ECO:0000256" key="2">
    <source>
        <dbReference type="ARBA" id="ARBA00022617"/>
    </source>
</evidence>
<gene>
    <name evidence="10" type="primary">ccmE</name>
    <name evidence="10" type="synonym">cycJ</name>
    <name evidence="12" type="ORF">C1702_17090</name>
    <name evidence="13" type="ORF">EV676_105176</name>
</gene>
<keyword evidence="6 10" id="KW-0735">Signal-anchor</keyword>
<keyword evidence="4 10" id="KW-0479">Metal-binding</keyword>
<reference evidence="13 15" key="2">
    <citation type="submission" date="2019-03" db="EMBL/GenBank/DDBJ databases">
        <title>Genomic Encyclopedia of Type Strains, Phase IV (KMG-IV): sequencing the most valuable type-strain genomes for metagenomic binning, comparative biology and taxonomic classification.</title>
        <authorList>
            <person name="Goeker M."/>
        </authorList>
    </citation>
    <scope>NUCLEOTIDE SEQUENCE [LARGE SCALE GENOMIC DNA]</scope>
    <source>
        <strain evidence="13 15">DSM 15264</strain>
    </source>
</reference>
<organism evidence="12 14">
    <name type="scientific">Caldimonas thermodepolymerans</name>
    <dbReference type="NCBI Taxonomy" id="215580"/>
    <lineage>
        <taxon>Bacteria</taxon>
        <taxon>Pseudomonadati</taxon>
        <taxon>Pseudomonadota</taxon>
        <taxon>Betaproteobacteria</taxon>
        <taxon>Burkholderiales</taxon>
        <taxon>Sphaerotilaceae</taxon>
        <taxon>Caldimonas</taxon>
    </lineage>
</organism>
<comment type="subcellular location">
    <subcellularLocation>
        <location evidence="10">Cell membrane</location>
        <topology evidence="10">Single-pass type II membrane protein</topology>
    </subcellularLocation>
    <subcellularLocation>
        <location evidence="1">Membrane</location>
    </subcellularLocation>
</comment>
<dbReference type="InterPro" id="IPR012340">
    <property type="entry name" value="NA-bd_OB-fold"/>
</dbReference>
<dbReference type="NCBIfam" id="NF009731">
    <property type="entry name" value="PRK13254.1-5"/>
    <property type="match status" value="1"/>
</dbReference>
<evidence type="ECO:0000256" key="1">
    <source>
        <dbReference type="ARBA" id="ARBA00004370"/>
    </source>
</evidence>
<dbReference type="InterPro" id="IPR036127">
    <property type="entry name" value="CcmE-like_sf"/>
</dbReference>
<evidence type="ECO:0000256" key="11">
    <source>
        <dbReference type="PIRSR" id="PIRSR604329-50"/>
    </source>
</evidence>
<dbReference type="GO" id="GO:0005886">
    <property type="term" value="C:plasma membrane"/>
    <property type="evidence" value="ECO:0007669"/>
    <property type="project" value="UniProtKB-SubCell"/>
</dbReference>
<dbReference type="PANTHER" id="PTHR34128:SF2">
    <property type="entry name" value="CYTOCHROME C-TYPE BIOGENESIS PROTEIN CCME HOMOLOG, MITOCHONDRIAL"/>
    <property type="match status" value="1"/>
</dbReference>
<dbReference type="InterPro" id="IPR004329">
    <property type="entry name" value="CcmE"/>
</dbReference>
<proteinExistence type="inferred from homology"/>
<dbReference type="NCBIfam" id="NF009727">
    <property type="entry name" value="PRK13254.1-1"/>
    <property type="match status" value="1"/>
</dbReference>
<dbReference type="GO" id="GO:0020037">
    <property type="term" value="F:heme binding"/>
    <property type="evidence" value="ECO:0007669"/>
    <property type="project" value="InterPro"/>
</dbReference>
<evidence type="ECO:0000313" key="15">
    <source>
        <dbReference type="Proteomes" id="UP000294772"/>
    </source>
</evidence>
<keyword evidence="14" id="KW-1185">Reference proteome</keyword>
<evidence type="ECO:0000256" key="4">
    <source>
        <dbReference type="ARBA" id="ARBA00022723"/>
    </source>
</evidence>
<dbReference type="Pfam" id="PF03100">
    <property type="entry name" value="CcmE"/>
    <property type="match status" value="1"/>
</dbReference>
<accession>A0A2S5T084</accession>
<dbReference type="Proteomes" id="UP000294772">
    <property type="component" value="Unassembled WGS sequence"/>
</dbReference>
<dbReference type="Gene3D" id="2.40.50.140">
    <property type="entry name" value="Nucleic acid-binding proteins"/>
    <property type="match status" value="1"/>
</dbReference>
<dbReference type="SUPFAM" id="SSF82093">
    <property type="entry name" value="Heme chaperone CcmE"/>
    <property type="match status" value="1"/>
</dbReference>
<dbReference type="NCBIfam" id="NF009729">
    <property type="entry name" value="PRK13254.1-3"/>
    <property type="match status" value="1"/>
</dbReference>
<evidence type="ECO:0000256" key="6">
    <source>
        <dbReference type="ARBA" id="ARBA00022968"/>
    </source>
</evidence>
<keyword evidence="10" id="KW-1003">Cell membrane</keyword>
<evidence type="ECO:0000313" key="13">
    <source>
        <dbReference type="EMBL" id="TCP07155.1"/>
    </source>
</evidence>
<feature type="topological domain" description="Extracellular" evidence="10">
    <location>
        <begin position="29"/>
        <end position="143"/>
    </location>
</feature>
<protein>
    <recommendedName>
        <fullName evidence="10">Cytochrome c-type biogenesis protein CcmE</fullName>
    </recommendedName>
    <alternativeName>
        <fullName evidence="10">Cytochrome c maturation protein E</fullName>
    </alternativeName>
    <alternativeName>
        <fullName evidence="10">Heme chaperone CcmE</fullName>
    </alternativeName>
</protein>
<evidence type="ECO:0000256" key="5">
    <source>
        <dbReference type="ARBA" id="ARBA00022748"/>
    </source>
</evidence>
<feature type="binding site" description="covalent" evidence="10 11">
    <location>
        <position position="121"/>
    </location>
    <ligand>
        <name>heme</name>
        <dbReference type="ChEBI" id="CHEBI:30413"/>
    </ligand>
</feature>
<keyword evidence="2 10" id="KW-0349">Heme</keyword>
<feature type="binding site" description="axial binding residue" evidence="10 11">
    <location>
        <position position="125"/>
    </location>
    <ligand>
        <name>heme</name>
        <dbReference type="ChEBI" id="CHEBI:30413"/>
    </ligand>
    <ligandPart>
        <name>Fe</name>
        <dbReference type="ChEBI" id="CHEBI:18248"/>
    </ligandPart>
</feature>
<keyword evidence="5 10" id="KW-0201">Cytochrome c-type biogenesis</keyword>
<evidence type="ECO:0000256" key="10">
    <source>
        <dbReference type="HAMAP-Rule" id="MF_01959"/>
    </source>
</evidence>
<comment type="caution">
    <text evidence="12">The sequence shown here is derived from an EMBL/GenBank/DDBJ whole genome shotgun (WGS) entry which is preliminary data.</text>
</comment>
<dbReference type="GO" id="GO:0017003">
    <property type="term" value="P:protein-heme linkage"/>
    <property type="evidence" value="ECO:0007669"/>
    <property type="project" value="UniProtKB-UniRule"/>
</dbReference>
<dbReference type="AlphaFoldDB" id="A0A2S5T084"/>
<dbReference type="GO" id="GO:0017004">
    <property type="term" value="P:cytochrome complex assembly"/>
    <property type="evidence" value="ECO:0007669"/>
    <property type="project" value="UniProtKB-KW"/>
</dbReference>
<dbReference type="PANTHER" id="PTHR34128">
    <property type="entry name" value="CYTOCHROME C-TYPE BIOGENESIS PROTEIN CCME HOMOLOG, MITOCHONDRIAL"/>
    <property type="match status" value="1"/>
</dbReference>
<evidence type="ECO:0000256" key="7">
    <source>
        <dbReference type="ARBA" id="ARBA00022989"/>
    </source>
</evidence>
<dbReference type="OrthoDB" id="9793584at2"/>
<evidence type="ECO:0000313" key="14">
    <source>
        <dbReference type="Proteomes" id="UP000239406"/>
    </source>
</evidence>
<dbReference type="Proteomes" id="UP000239406">
    <property type="component" value="Unassembled WGS sequence"/>
</dbReference>
<keyword evidence="9 10" id="KW-0472">Membrane</keyword>
<sequence length="143" mass="15277">MTPRRRRLATVLGLLATVALAATLVVQALRSHLVFYYSPSQVAAREAPAGRAFRIGGLVEPGSVRRDGLKVQFVVTDTAQSLPVRYEGPLPDLFAEGQGVVAQGRLGEDGVFLARQVLAKHDEDYVPPPAAQAVRQAAHGGRP</sequence>
<dbReference type="RefSeq" id="WP_104358924.1">
    <property type="nucleotide sequence ID" value="NZ_CALFFA010000021.1"/>
</dbReference>
<keyword evidence="7 10" id="KW-1133">Transmembrane helix</keyword>
<evidence type="ECO:0000256" key="9">
    <source>
        <dbReference type="ARBA" id="ARBA00023136"/>
    </source>
</evidence>
<evidence type="ECO:0000256" key="8">
    <source>
        <dbReference type="ARBA" id="ARBA00023004"/>
    </source>
</evidence>
<evidence type="ECO:0000313" key="12">
    <source>
        <dbReference type="EMBL" id="PPE68435.1"/>
    </source>
</evidence>
<dbReference type="EMBL" id="SLXF01000005">
    <property type="protein sequence ID" value="TCP07155.1"/>
    <property type="molecule type" value="Genomic_DNA"/>
</dbReference>
<feature type="topological domain" description="Cytoplasmic" evidence="10">
    <location>
        <begin position="1"/>
        <end position="7"/>
    </location>
</feature>
<keyword evidence="3 10" id="KW-0812">Transmembrane</keyword>
<reference evidence="12 14" key="1">
    <citation type="submission" date="2018-02" db="EMBL/GenBank/DDBJ databases">
        <title>Reclassifiation of [Polyangium] brachysporum DSM 7029 as Guopingzhaonella breviflexa gen. nov., sp. nov., a member of the family Comamonadaceae.</title>
        <authorList>
            <person name="Tang B."/>
        </authorList>
    </citation>
    <scope>NUCLEOTIDE SEQUENCE [LARGE SCALE GENOMIC DNA]</scope>
    <source>
        <strain evidence="12 14">DSM 15344</strain>
    </source>
</reference>
<evidence type="ECO:0000256" key="3">
    <source>
        <dbReference type="ARBA" id="ARBA00022692"/>
    </source>
</evidence>